<dbReference type="Pfam" id="PF00248">
    <property type="entry name" value="Aldo_ket_red"/>
    <property type="match status" value="1"/>
</dbReference>
<evidence type="ECO:0000313" key="3">
    <source>
        <dbReference type="EMBL" id="WKN35204.1"/>
    </source>
</evidence>
<feature type="compositionally biased region" description="Basic and acidic residues" evidence="1">
    <location>
        <begin position="1"/>
        <end position="17"/>
    </location>
</feature>
<dbReference type="PANTHER" id="PTHR43312:SF1">
    <property type="entry name" value="NADP-DEPENDENT OXIDOREDUCTASE DOMAIN-CONTAINING PROTEIN"/>
    <property type="match status" value="1"/>
</dbReference>
<dbReference type="PANTHER" id="PTHR43312">
    <property type="entry name" value="D-THREO-ALDOSE 1-DEHYDROGENASE"/>
    <property type="match status" value="1"/>
</dbReference>
<sequence>MKKPDKPQPPLSRRDFLSRASASSVGLAGLSFSSSNPPQPVTPPRPVIKEWRNQQPGMAYRQLGRTGMMISEVVCGGDPIRLGNTRPVELAMEKGLNYLDMAPAYGNGECETAYSQVIDSPSKREKVFITTKVSGFSAVRDQLYKEIFDGLPSGKQEAIVKKAKEMRAERAVDKPGYYLTYWPGQDKSMDGAFISNAMMQDYGHRVEGSKAFREKIISSVEGSLKRTGFGYFDTLMCPHGANSPEEVQITKIYETIDQLKRDGKIRFLGVSTHNDPAGVLRAASASGQYDVAMCAYNIINGGYMEDAIRQAYEGGMGIIGMKVAMAVATHHKSLQPVPSWRVDKVERIVPGDMKAPMKAYLWALQNPHISAVISNLWDEQFVNENLSVVGKKVELQPG</sequence>
<organism evidence="3">
    <name type="scientific">Roseihalotalea indica</name>
    <dbReference type="NCBI Taxonomy" id="2867963"/>
    <lineage>
        <taxon>Bacteria</taxon>
        <taxon>Pseudomonadati</taxon>
        <taxon>Bacteroidota</taxon>
        <taxon>Cytophagia</taxon>
        <taxon>Cytophagales</taxon>
        <taxon>Catalimonadaceae</taxon>
        <taxon>Roseihalotalea</taxon>
    </lineage>
</organism>
<feature type="region of interest" description="Disordered" evidence="1">
    <location>
        <begin position="1"/>
        <end position="48"/>
    </location>
</feature>
<reference evidence="3" key="2">
    <citation type="journal article" date="2024" name="Antonie Van Leeuwenhoek">
        <title>Roseihalotalea indica gen. nov., sp. nov., a halophilic Bacteroidetes from mesopelagic Southwest Indian Ocean with higher carbohydrate metabolic potential.</title>
        <authorList>
            <person name="Chen B."/>
            <person name="Zhang M."/>
            <person name="Lin D."/>
            <person name="Ye J."/>
            <person name="Tang K."/>
        </authorList>
    </citation>
    <scope>NUCLEOTIDE SEQUENCE</scope>
    <source>
        <strain evidence="3">TK19036</strain>
    </source>
</reference>
<dbReference type="SUPFAM" id="SSF51430">
    <property type="entry name" value="NAD(P)-linked oxidoreductase"/>
    <property type="match status" value="1"/>
</dbReference>
<dbReference type="InterPro" id="IPR023210">
    <property type="entry name" value="NADP_OxRdtase_dom"/>
</dbReference>
<dbReference type="PROSITE" id="PS51318">
    <property type="entry name" value="TAT"/>
    <property type="match status" value="1"/>
</dbReference>
<dbReference type="InterPro" id="IPR006311">
    <property type="entry name" value="TAT_signal"/>
</dbReference>
<feature type="compositionally biased region" description="Low complexity" evidence="1">
    <location>
        <begin position="18"/>
        <end position="35"/>
    </location>
</feature>
<accession>A0AA49GQ47</accession>
<feature type="compositionally biased region" description="Pro residues" evidence="1">
    <location>
        <begin position="37"/>
        <end position="46"/>
    </location>
</feature>
<reference evidence="3" key="1">
    <citation type="journal article" date="2023" name="Comput. Struct. Biotechnol. J.">
        <title>Discovery of a novel marine Bacteroidetes with a rich repertoire of carbohydrate-active enzymes.</title>
        <authorList>
            <person name="Chen B."/>
            <person name="Liu G."/>
            <person name="Chen Q."/>
            <person name="Wang H."/>
            <person name="Liu L."/>
            <person name="Tang K."/>
        </authorList>
    </citation>
    <scope>NUCLEOTIDE SEQUENCE</scope>
    <source>
        <strain evidence="3">TK19036</strain>
    </source>
</reference>
<feature type="domain" description="NADP-dependent oxidoreductase" evidence="2">
    <location>
        <begin position="88"/>
        <end position="294"/>
    </location>
</feature>
<dbReference type="InterPro" id="IPR036812">
    <property type="entry name" value="NAD(P)_OxRdtase_dom_sf"/>
</dbReference>
<proteinExistence type="predicted"/>
<evidence type="ECO:0000259" key="2">
    <source>
        <dbReference type="Pfam" id="PF00248"/>
    </source>
</evidence>
<protein>
    <submittedName>
        <fullName evidence="3">Aldo/keto reductase</fullName>
    </submittedName>
</protein>
<dbReference type="AlphaFoldDB" id="A0AA49GQ47"/>
<name>A0AA49GQ47_9BACT</name>
<gene>
    <name evidence="3" type="ORF">K4G66_22765</name>
</gene>
<dbReference type="EMBL" id="CP120682">
    <property type="protein sequence ID" value="WKN35204.1"/>
    <property type="molecule type" value="Genomic_DNA"/>
</dbReference>
<dbReference type="Gene3D" id="3.20.20.100">
    <property type="entry name" value="NADP-dependent oxidoreductase domain"/>
    <property type="match status" value="1"/>
</dbReference>
<dbReference type="InterPro" id="IPR053135">
    <property type="entry name" value="AKR2_Oxidoreductase"/>
</dbReference>
<evidence type="ECO:0000256" key="1">
    <source>
        <dbReference type="SAM" id="MobiDB-lite"/>
    </source>
</evidence>